<protein>
    <recommendedName>
        <fullName evidence="1">N-acetyltransferase domain-containing protein</fullName>
    </recommendedName>
</protein>
<evidence type="ECO:0000313" key="2">
    <source>
        <dbReference type="EMBL" id="ANE53470.1"/>
    </source>
</evidence>
<reference evidence="2 3" key="2">
    <citation type="journal article" date="2016" name="Int. J. Syst. Evol. Microbiol.">
        <title>Flavisolibacter tropicus sp. nov., isolated from tropical soil.</title>
        <authorList>
            <person name="Lee J.J."/>
            <person name="Kang M.S."/>
            <person name="Kim G.S."/>
            <person name="Lee C.S."/>
            <person name="Lim S."/>
            <person name="Lee J."/>
            <person name="Roh S.H."/>
            <person name="Kang H."/>
            <person name="Ha J.M."/>
            <person name="Bae S."/>
            <person name="Jung H.Y."/>
            <person name="Kim M.K."/>
        </authorList>
    </citation>
    <scope>NUCLEOTIDE SEQUENCE [LARGE SCALE GENOMIC DNA]</scope>
    <source>
        <strain evidence="2 3">LCS9</strain>
    </source>
</reference>
<evidence type="ECO:0000313" key="3">
    <source>
        <dbReference type="Proteomes" id="UP000077177"/>
    </source>
</evidence>
<feature type="domain" description="N-acetyltransferase" evidence="1">
    <location>
        <begin position="1"/>
        <end position="168"/>
    </location>
</feature>
<name>A0A172U2C2_9BACT</name>
<dbReference type="PANTHER" id="PTHR42919:SF40">
    <property type="entry name" value="FAMILY ACETYLTRANSFERASE, PUTATIVE-RELATED"/>
    <property type="match status" value="1"/>
</dbReference>
<dbReference type="EMBL" id="CP011390">
    <property type="protein sequence ID" value="ANE53470.1"/>
    <property type="molecule type" value="Genomic_DNA"/>
</dbReference>
<dbReference type="InterPro" id="IPR000182">
    <property type="entry name" value="GNAT_dom"/>
</dbReference>
<dbReference type="Pfam" id="PF00583">
    <property type="entry name" value="Acetyltransf_1"/>
    <property type="match status" value="1"/>
</dbReference>
<organism evidence="2 3">
    <name type="scientific">Flavisolibacter tropicus</name>
    <dbReference type="NCBI Taxonomy" id="1492898"/>
    <lineage>
        <taxon>Bacteria</taxon>
        <taxon>Pseudomonadati</taxon>
        <taxon>Bacteroidota</taxon>
        <taxon>Chitinophagia</taxon>
        <taxon>Chitinophagales</taxon>
        <taxon>Chitinophagaceae</taxon>
        <taxon>Flavisolibacter</taxon>
    </lineage>
</organism>
<dbReference type="SUPFAM" id="SSF55729">
    <property type="entry name" value="Acyl-CoA N-acyltransferases (Nat)"/>
    <property type="match status" value="1"/>
</dbReference>
<proteinExistence type="predicted"/>
<gene>
    <name evidence="2" type="ORF">SY85_12990</name>
</gene>
<dbReference type="Proteomes" id="UP000077177">
    <property type="component" value="Chromosome"/>
</dbReference>
<keyword evidence="3" id="KW-1185">Reference proteome</keyword>
<reference evidence="3" key="1">
    <citation type="submission" date="2015-01" db="EMBL/GenBank/DDBJ databases">
        <title>Flavisolibacter sp./LCS9/ whole genome sequencing.</title>
        <authorList>
            <person name="Kim M.K."/>
            <person name="Srinivasan S."/>
            <person name="Lee J.-J."/>
        </authorList>
    </citation>
    <scope>NUCLEOTIDE SEQUENCE [LARGE SCALE GENOMIC DNA]</scope>
    <source>
        <strain evidence="3">LCS9</strain>
    </source>
</reference>
<accession>A0A172U2C2</accession>
<evidence type="ECO:0000259" key="1">
    <source>
        <dbReference type="PROSITE" id="PS51186"/>
    </source>
</evidence>
<dbReference type="GO" id="GO:0016747">
    <property type="term" value="F:acyltransferase activity, transferring groups other than amino-acyl groups"/>
    <property type="evidence" value="ECO:0007669"/>
    <property type="project" value="InterPro"/>
</dbReference>
<dbReference type="InterPro" id="IPR016181">
    <property type="entry name" value="Acyl_CoA_acyltransferase"/>
</dbReference>
<dbReference type="PROSITE" id="PS51186">
    <property type="entry name" value="GNAT"/>
    <property type="match status" value="1"/>
</dbReference>
<dbReference type="CDD" id="cd04301">
    <property type="entry name" value="NAT_SF"/>
    <property type="match status" value="1"/>
</dbReference>
<dbReference type="KEGG" id="fla:SY85_12990"/>
<dbReference type="AlphaFoldDB" id="A0A172U2C2"/>
<dbReference type="PANTHER" id="PTHR42919">
    <property type="entry name" value="N-ALPHA-ACETYLTRANSFERASE"/>
    <property type="match status" value="1"/>
</dbReference>
<dbReference type="Gene3D" id="3.40.630.30">
    <property type="match status" value="1"/>
</dbReference>
<sequence length="174" mass="20014">MQLRDAQFSDYKAIAKLHADSWKKTYRGIYSEQFLDHEVEQDRAVLWHDRLFNPGSQQQVVVAVQEEIIVGFACLFLNDHPQYGTLLDNLHVLASYQKAGIGKQLLQECARRIINKAQSHKMYLWVYESNENARRVYEHLGTTYIETVEQPTPSGITAPACRYAWSDVAVLLPS</sequence>
<dbReference type="InterPro" id="IPR051556">
    <property type="entry name" value="N-term/lysine_N-AcTrnsfr"/>
</dbReference>